<dbReference type="AlphaFoldDB" id="L2GVR0"/>
<dbReference type="Pfam" id="PF01248">
    <property type="entry name" value="Ribosomal_L7Ae"/>
    <property type="match status" value="1"/>
</dbReference>
<dbReference type="InterPro" id="IPR004038">
    <property type="entry name" value="Ribosomal_eL8/eL30/eS12/Gad45"/>
</dbReference>
<dbReference type="RefSeq" id="XP_008074098.1">
    <property type="nucleotide sequence ID" value="XM_008075907.1"/>
</dbReference>
<dbReference type="VEuPathDB" id="MicrosporidiaDB:VCUG_01078"/>
<dbReference type="Proteomes" id="UP000011081">
    <property type="component" value="Unassembled WGS sequence"/>
</dbReference>
<dbReference type="OMA" id="HEATAHI"/>
<gene>
    <name evidence="2" type="ORF">VCUG_01078</name>
</gene>
<dbReference type="GeneID" id="19878960"/>
<proteinExistence type="predicted"/>
<dbReference type="Gene3D" id="3.30.1330.30">
    <property type="match status" value="1"/>
</dbReference>
<feature type="domain" description="Ribosomal protein eL8/eL30/eS12/Gadd45" evidence="1">
    <location>
        <begin position="22"/>
        <end position="101"/>
    </location>
</feature>
<dbReference type="FunCoup" id="L2GVR0">
    <property type="interactions" value="172"/>
</dbReference>
<sequence length="120" mass="13199">MIKFAAPVLPHEATAHIVRIIDHLKASRKVVRGRKACQKAIKNRKKGILILPFNISPSDLITHLPMLCENNGVKYCYVDGEVLKKASNVNTPSCCVFVKKSAAYLEDYNVVKSAITSGCS</sequence>
<evidence type="ECO:0000313" key="2">
    <source>
        <dbReference type="EMBL" id="ELA47427.1"/>
    </source>
</evidence>
<dbReference type="SUPFAM" id="SSF55315">
    <property type="entry name" value="L30e-like"/>
    <property type="match status" value="1"/>
</dbReference>
<dbReference type="HOGENOM" id="CLU_084513_3_0_1"/>
<dbReference type="OrthoDB" id="5364946at2759"/>
<keyword evidence="3" id="KW-1185">Reference proteome</keyword>
<evidence type="ECO:0000259" key="1">
    <source>
        <dbReference type="Pfam" id="PF01248"/>
    </source>
</evidence>
<organism evidence="2 3">
    <name type="scientific">Vavraia culicis (isolate floridensis)</name>
    <name type="common">Microsporidian parasite</name>
    <dbReference type="NCBI Taxonomy" id="948595"/>
    <lineage>
        <taxon>Eukaryota</taxon>
        <taxon>Fungi</taxon>
        <taxon>Fungi incertae sedis</taxon>
        <taxon>Microsporidia</taxon>
        <taxon>Pleistophoridae</taxon>
        <taxon>Vavraia</taxon>
    </lineage>
</organism>
<dbReference type="InParanoid" id="L2GVR0"/>
<accession>L2GVR0</accession>
<dbReference type="EMBL" id="GL877418">
    <property type="protein sequence ID" value="ELA47427.1"/>
    <property type="molecule type" value="Genomic_DNA"/>
</dbReference>
<dbReference type="InterPro" id="IPR029064">
    <property type="entry name" value="Ribosomal_eL30-like_sf"/>
</dbReference>
<name>L2GVR0_VAVCU</name>
<protein>
    <recommendedName>
        <fullName evidence="1">Ribosomal protein eL8/eL30/eS12/Gadd45 domain-containing protein</fullName>
    </recommendedName>
</protein>
<reference evidence="3" key="1">
    <citation type="submission" date="2011-03" db="EMBL/GenBank/DDBJ databases">
        <title>The genome sequence of Vavraia culicis strain floridensis.</title>
        <authorList>
            <consortium name="The Broad Institute Genome Sequencing Platform"/>
            <person name="Cuomo C."/>
            <person name="Becnel J."/>
            <person name="Sanscrainte N."/>
            <person name="Young S.K."/>
            <person name="Zeng Q."/>
            <person name="Gargeya S."/>
            <person name="Fitzgerald M."/>
            <person name="Haas B."/>
            <person name="Abouelleil A."/>
            <person name="Alvarado L."/>
            <person name="Arachchi H.M."/>
            <person name="Berlin A."/>
            <person name="Chapman S.B."/>
            <person name="Gearin G."/>
            <person name="Goldberg J."/>
            <person name="Griggs A."/>
            <person name="Gujja S."/>
            <person name="Hansen M."/>
            <person name="Heiman D."/>
            <person name="Howarth C."/>
            <person name="Larimer J."/>
            <person name="Lui A."/>
            <person name="MacDonald P.J.P."/>
            <person name="McCowen C."/>
            <person name="Montmayeur A."/>
            <person name="Murphy C."/>
            <person name="Neiman D."/>
            <person name="Pearson M."/>
            <person name="Priest M."/>
            <person name="Roberts A."/>
            <person name="Saif S."/>
            <person name="Shea T."/>
            <person name="Sisk P."/>
            <person name="Stolte C."/>
            <person name="Sykes S."/>
            <person name="Wortman J."/>
            <person name="Nusbaum C."/>
            <person name="Birren B."/>
        </authorList>
    </citation>
    <scope>NUCLEOTIDE SEQUENCE [LARGE SCALE GENOMIC DNA]</scope>
    <source>
        <strain evidence="3">floridensis</strain>
    </source>
</reference>
<dbReference type="STRING" id="948595.L2GVR0"/>
<evidence type="ECO:0000313" key="3">
    <source>
        <dbReference type="Proteomes" id="UP000011081"/>
    </source>
</evidence>